<dbReference type="PANTHER" id="PTHR22726">
    <property type="entry name" value="METALLOENDOPEPTIDASE OMA1"/>
    <property type="match status" value="1"/>
</dbReference>
<evidence type="ECO:0000259" key="8">
    <source>
        <dbReference type="Pfam" id="PF01435"/>
    </source>
</evidence>
<evidence type="ECO:0000256" key="2">
    <source>
        <dbReference type="ARBA" id="ARBA00022670"/>
    </source>
</evidence>
<reference evidence="9 10" key="2">
    <citation type="submission" date="2015-01" db="EMBL/GenBank/DDBJ databases">
        <authorList>
            <consortium name="NBRP consortium"/>
            <person name="Sawabe T."/>
            <person name="Meirelles P."/>
            <person name="Feng G."/>
            <person name="Sayaka M."/>
            <person name="Hattori M."/>
            <person name="Ohkuma M."/>
        </authorList>
    </citation>
    <scope>NUCLEOTIDE SEQUENCE [LARGE SCALE GENOMIC DNA]</scope>
    <source>
        <strain evidence="10">JCM 19231</strain>
    </source>
</reference>
<keyword evidence="4" id="KW-0378">Hydrolase</keyword>
<evidence type="ECO:0000256" key="3">
    <source>
        <dbReference type="ARBA" id="ARBA00022723"/>
    </source>
</evidence>
<evidence type="ECO:0000256" key="1">
    <source>
        <dbReference type="ARBA" id="ARBA00001947"/>
    </source>
</evidence>
<feature type="signal peptide" evidence="7">
    <location>
        <begin position="1"/>
        <end position="24"/>
    </location>
</feature>
<name>A0A0B8NZ52_9VIBR</name>
<keyword evidence="7" id="KW-0732">Signal</keyword>
<evidence type="ECO:0000256" key="6">
    <source>
        <dbReference type="ARBA" id="ARBA00023049"/>
    </source>
</evidence>
<sequence length="475" mass="52050">MSKVSSLTKITTVGIFSFSLVACAVSTDYDRKVGAQNAELVELQMGVYDQGEIDEYVQQIGARLVSELENPEFEFHFKVVDDPVPNAFALPGGYIFVSRGLLSLVNSEDELACVIGHEIIHVTQRHAVKQMRSGVLPGIAELPGNIVGGVINEDLGNFINAPISAGNQLLMAGYSRSHESEADRLGIALAAKAGYDPLAMNSILTRLNRSVEIQTQQTFERSYFDSHPFTPDRVTAVTKEAKSLTIAELAPIHPEFIPYLDGMLMGQNPAKGVFKGQTFLQPDMKFAIDFPDKWETANQPTAVGAVDKEQDAAVILGIASNEFTAKEHALRFQAEIKRQYGEELPIAEEKLAGGNTYYSVTLEAKRDGAMSYLTRGWANLGIDTYQMISIASEDKKAVAQKSVTSFRPISDKELASVTKHEIKVVNATKGQTIEDLIRGTASKDSAELVAVMNDVEKDQPLKIDEQVKLVVEKQY</sequence>
<keyword evidence="2" id="KW-0645">Protease</keyword>
<gene>
    <name evidence="9" type="ORF">JCM19231_4763</name>
</gene>
<comment type="caution">
    <text evidence="9">The sequence shown here is derived from an EMBL/GenBank/DDBJ whole genome shotgun (WGS) entry which is preliminary data.</text>
</comment>
<dbReference type="InterPro" id="IPR001915">
    <property type="entry name" value="Peptidase_M48"/>
</dbReference>
<dbReference type="AlphaFoldDB" id="A0A0B8NZ52"/>
<keyword evidence="3" id="KW-0479">Metal-binding</keyword>
<dbReference type="InterPro" id="IPR051156">
    <property type="entry name" value="Mito/Outer_Membr_Metalloprot"/>
</dbReference>
<evidence type="ECO:0000256" key="7">
    <source>
        <dbReference type="SAM" id="SignalP"/>
    </source>
</evidence>
<feature type="domain" description="Peptidase M48" evidence="8">
    <location>
        <begin position="54"/>
        <end position="240"/>
    </location>
</feature>
<keyword evidence="6" id="KW-0482">Metalloprotease</keyword>
<evidence type="ECO:0000313" key="9">
    <source>
        <dbReference type="EMBL" id="GAM57602.1"/>
    </source>
</evidence>
<evidence type="ECO:0000256" key="5">
    <source>
        <dbReference type="ARBA" id="ARBA00022833"/>
    </source>
</evidence>
<proteinExistence type="predicted"/>
<dbReference type="GO" id="GO:0016020">
    <property type="term" value="C:membrane"/>
    <property type="evidence" value="ECO:0007669"/>
    <property type="project" value="TreeGrafter"/>
</dbReference>
<dbReference type="PROSITE" id="PS51257">
    <property type="entry name" value="PROKAR_LIPOPROTEIN"/>
    <property type="match status" value="1"/>
</dbReference>
<comment type="cofactor">
    <cofactor evidence="1">
        <name>Zn(2+)</name>
        <dbReference type="ChEBI" id="CHEBI:29105"/>
    </cofactor>
</comment>
<keyword evidence="10" id="KW-1185">Reference proteome</keyword>
<accession>A0A0B8NZ52</accession>
<dbReference type="RefSeq" id="WP_261835268.1">
    <property type="nucleotide sequence ID" value="NZ_AP024881.1"/>
</dbReference>
<dbReference type="GO" id="GO:0004222">
    <property type="term" value="F:metalloendopeptidase activity"/>
    <property type="evidence" value="ECO:0007669"/>
    <property type="project" value="InterPro"/>
</dbReference>
<evidence type="ECO:0000256" key="4">
    <source>
        <dbReference type="ARBA" id="ARBA00022801"/>
    </source>
</evidence>
<dbReference type="Pfam" id="PF01435">
    <property type="entry name" value="Peptidase_M48"/>
    <property type="match status" value="1"/>
</dbReference>
<dbReference type="EMBL" id="BBRZ01000059">
    <property type="protein sequence ID" value="GAM57602.1"/>
    <property type="molecule type" value="Genomic_DNA"/>
</dbReference>
<dbReference type="Gene3D" id="3.30.2010.10">
    <property type="entry name" value="Metalloproteases ('zincins'), catalytic domain"/>
    <property type="match status" value="1"/>
</dbReference>
<dbReference type="Proteomes" id="UP000031671">
    <property type="component" value="Unassembled WGS sequence"/>
</dbReference>
<protein>
    <recommendedName>
        <fullName evidence="8">Peptidase M48 domain-containing protein</fullName>
    </recommendedName>
</protein>
<reference evidence="9 10" key="1">
    <citation type="submission" date="2015-01" db="EMBL/GenBank/DDBJ databases">
        <title>Vibrio sp. C1 JCM 19231 whole genome shotgun sequence.</title>
        <authorList>
            <person name="Sawabe T."/>
            <person name="Meirelles P."/>
            <person name="Feng G."/>
            <person name="Sayaka M."/>
            <person name="Hattori M."/>
            <person name="Ohkuma M."/>
        </authorList>
    </citation>
    <scope>NUCLEOTIDE SEQUENCE [LARGE SCALE GENOMIC DNA]</scope>
    <source>
        <strain evidence="10">JCM 19231</strain>
    </source>
</reference>
<dbReference type="PANTHER" id="PTHR22726:SF1">
    <property type="entry name" value="METALLOENDOPEPTIDASE OMA1, MITOCHONDRIAL"/>
    <property type="match status" value="1"/>
</dbReference>
<evidence type="ECO:0000313" key="10">
    <source>
        <dbReference type="Proteomes" id="UP000031671"/>
    </source>
</evidence>
<dbReference type="GO" id="GO:0046872">
    <property type="term" value="F:metal ion binding"/>
    <property type="evidence" value="ECO:0007669"/>
    <property type="project" value="UniProtKB-KW"/>
</dbReference>
<dbReference type="MEROPS" id="M48.019"/>
<organism evidence="9 10">
    <name type="scientific">Vibrio ishigakensis</name>
    <dbReference type="NCBI Taxonomy" id="1481914"/>
    <lineage>
        <taxon>Bacteria</taxon>
        <taxon>Pseudomonadati</taxon>
        <taxon>Pseudomonadota</taxon>
        <taxon>Gammaproteobacteria</taxon>
        <taxon>Vibrionales</taxon>
        <taxon>Vibrionaceae</taxon>
        <taxon>Vibrio</taxon>
    </lineage>
</organism>
<keyword evidence="5" id="KW-0862">Zinc</keyword>
<feature type="chain" id="PRO_5002136622" description="Peptidase M48 domain-containing protein" evidence="7">
    <location>
        <begin position="25"/>
        <end position="475"/>
    </location>
</feature>
<dbReference type="GO" id="GO:0051603">
    <property type="term" value="P:proteolysis involved in protein catabolic process"/>
    <property type="evidence" value="ECO:0007669"/>
    <property type="project" value="TreeGrafter"/>
</dbReference>